<name>A0A9P4QMP2_9PLEO</name>
<evidence type="ECO:0000313" key="2">
    <source>
        <dbReference type="EMBL" id="KAF2727631.1"/>
    </source>
</evidence>
<evidence type="ECO:0000313" key="3">
    <source>
        <dbReference type="Proteomes" id="UP000799444"/>
    </source>
</evidence>
<dbReference type="PROSITE" id="PS51257">
    <property type="entry name" value="PROKAR_LIPOPROTEIN"/>
    <property type="match status" value="1"/>
</dbReference>
<dbReference type="EMBL" id="ML996320">
    <property type="protein sequence ID" value="KAF2727631.1"/>
    <property type="molecule type" value="Genomic_DNA"/>
</dbReference>
<protein>
    <submittedName>
        <fullName evidence="2">Uncharacterized protein</fullName>
    </submittedName>
</protein>
<comment type="caution">
    <text evidence="2">The sequence shown here is derived from an EMBL/GenBank/DDBJ whole genome shotgun (WGS) entry which is preliminary data.</text>
</comment>
<sequence length="633" mass="70633">MEPLRVLPSVSSTSAAGCWLNMFNGGYVLAQGFPVPPREIGRGIELPFDMMVEQAMAYHAISHDRSIVLKGRYTALIPTLATHGPSGEVQWHLIGRKPKVVKIDPANGLKGQYLTDVEFSVEDHDLSWKDIDDKKVKPCAVSGIEGLVGQGRRMFVGYFPKANIILGTRGSSYESLRKSGAGYVEGNVIKFEQAMTVTVGTNFGTGGLLSTNIGSRIRRPKYDNTPKQVPALIGDQLRNRHNRPHILYDVHRKTAWMIPEACVILYLIHRWASLQLQALDSDCLQETQGIPQDPASSEIKEQSSPSAYRENAGDEIRSYFFDYMPFIEESSHGGSKAAEAILRNCRDCQELPRQIRSLEKPHKPVYFANIVFRVYLILDALIEHQKRKKPGFLQTRGDHPYMWGYELDDVAGFDKAPAKKIKIDKVRSGGWYGLVNPDSEIAILFGEGLGEMIRFNEDPMLCHHWRGVPEGHDYLSTDGEVLQCLLDKLNQQRGPKFFLSDTKDGISTRDGPKKCKAKEWPCCDMTLQLKSKSSLPRAPAININAGEAVVIGYAVRKLQKLTDRGIFQERTARHQVLDAPSRGMNGAADGVLSREELRGDPADNVAAEFEVRVSADDDTFVTCEEDLDDICLV</sequence>
<feature type="region of interest" description="Disordered" evidence="1">
    <location>
        <begin position="290"/>
        <end position="309"/>
    </location>
</feature>
<gene>
    <name evidence="2" type="ORF">EJ04DRAFT_132934</name>
</gene>
<evidence type="ECO:0000256" key="1">
    <source>
        <dbReference type="SAM" id="MobiDB-lite"/>
    </source>
</evidence>
<dbReference type="OrthoDB" id="3682750at2759"/>
<dbReference type="AlphaFoldDB" id="A0A9P4QMP2"/>
<dbReference type="Proteomes" id="UP000799444">
    <property type="component" value="Unassembled WGS sequence"/>
</dbReference>
<accession>A0A9P4QMP2</accession>
<proteinExistence type="predicted"/>
<keyword evidence="3" id="KW-1185">Reference proteome</keyword>
<organism evidence="2 3">
    <name type="scientific">Polyplosphaeria fusca</name>
    <dbReference type="NCBI Taxonomy" id="682080"/>
    <lineage>
        <taxon>Eukaryota</taxon>
        <taxon>Fungi</taxon>
        <taxon>Dikarya</taxon>
        <taxon>Ascomycota</taxon>
        <taxon>Pezizomycotina</taxon>
        <taxon>Dothideomycetes</taxon>
        <taxon>Pleosporomycetidae</taxon>
        <taxon>Pleosporales</taxon>
        <taxon>Tetraplosphaeriaceae</taxon>
        <taxon>Polyplosphaeria</taxon>
    </lineage>
</organism>
<reference evidence="2" key="1">
    <citation type="journal article" date="2020" name="Stud. Mycol.">
        <title>101 Dothideomycetes genomes: a test case for predicting lifestyles and emergence of pathogens.</title>
        <authorList>
            <person name="Haridas S."/>
            <person name="Albert R."/>
            <person name="Binder M."/>
            <person name="Bloem J."/>
            <person name="Labutti K."/>
            <person name="Salamov A."/>
            <person name="Andreopoulos B."/>
            <person name="Baker S."/>
            <person name="Barry K."/>
            <person name="Bills G."/>
            <person name="Bluhm B."/>
            <person name="Cannon C."/>
            <person name="Castanera R."/>
            <person name="Culley D."/>
            <person name="Daum C."/>
            <person name="Ezra D."/>
            <person name="Gonzalez J."/>
            <person name="Henrissat B."/>
            <person name="Kuo A."/>
            <person name="Liang C."/>
            <person name="Lipzen A."/>
            <person name="Lutzoni F."/>
            <person name="Magnuson J."/>
            <person name="Mondo S."/>
            <person name="Nolan M."/>
            <person name="Ohm R."/>
            <person name="Pangilinan J."/>
            <person name="Park H.-J."/>
            <person name="Ramirez L."/>
            <person name="Alfaro M."/>
            <person name="Sun H."/>
            <person name="Tritt A."/>
            <person name="Yoshinaga Y."/>
            <person name="Zwiers L.-H."/>
            <person name="Turgeon B."/>
            <person name="Goodwin S."/>
            <person name="Spatafora J."/>
            <person name="Crous P."/>
            <person name="Grigoriev I."/>
        </authorList>
    </citation>
    <scope>NUCLEOTIDE SEQUENCE</scope>
    <source>
        <strain evidence="2">CBS 125425</strain>
    </source>
</reference>